<dbReference type="InterPro" id="IPR035965">
    <property type="entry name" value="PAS-like_dom_sf"/>
</dbReference>
<dbReference type="PROSITE" id="PS50887">
    <property type="entry name" value="GGDEF"/>
    <property type="match status" value="1"/>
</dbReference>
<dbReference type="PANTHER" id="PTHR44757:SF2">
    <property type="entry name" value="BIOFILM ARCHITECTURE MAINTENANCE PROTEIN MBAA"/>
    <property type="match status" value="1"/>
</dbReference>
<sequence>MVKTETNLLRLLFQQNSSRNDISRDDAMNLLNYYASLGNNTPHILIVLSLEGERLATNTTRLHAMADFSNLVELKEIVHKNSYDNIQKAFQKSVQGSQAHCEVEFIHNKTYVNMQFIPIKGEHEQVNGVGLIIQDQTIQRLEQLAMKSENKGFKLIFDHLHIGVWVSEVKSGKLVYASKGLADLYEYPFETFHEDQLDIKQVINQFVHQEDRKTVLKSAVEALNKLEPVYIRYRITCNNGTVKWLTCHTAPYTDEHGEITHIFGMQTEITDEVMMQEQLKYSANHDILTTLPNQRSLDEKLAHLFREKNRFALLFLNLDRFSVINGSLGYQVGDEVLKTIATRLSLILPDNSFIARLRSNDFIILLEDYESKDAIISITENLIHDIKQPLLIDEYEINMTTSVGVSLYPEDGDTREVLMEKAHTALSHAKKIGRNTFRLYSYSKDTAFQRKLALEKDMIAALEKEEFELYYQPLVETKTGTIVGAEALIRWNHKEWGLISPGEFIPIAEENHLISEISDWVVQKACWQIRQWLDKGLNIATVSVNISPIRLMKKGFTEYVKRQLDRFHVSANYLGVEITEGSLLKSEKGVLTTLAELKELGVRVAIDDFGTGFASLNYLREYQADTLKIDQVFIQSRDGQVEKDNIIVGSVMEMAKGLRMKIIAEGVEEYGQYRFLRNRHCDFIQGYLFSKPVPVADFEKLLVTGVLEPDPVKVEQDRLIKGNKVK</sequence>
<dbReference type="PANTHER" id="PTHR44757">
    <property type="entry name" value="DIGUANYLATE CYCLASE DGCP"/>
    <property type="match status" value="1"/>
</dbReference>
<reference evidence="4" key="2">
    <citation type="submission" date="2020-09" db="EMBL/GenBank/DDBJ databases">
        <authorList>
            <person name="Sun Q."/>
            <person name="Zhou Y."/>
        </authorList>
    </citation>
    <scope>NUCLEOTIDE SEQUENCE</scope>
    <source>
        <strain evidence="4">CGMCC 1.12408</strain>
    </source>
</reference>
<dbReference type="InterPro" id="IPR043128">
    <property type="entry name" value="Rev_trsase/Diguanyl_cyclase"/>
</dbReference>
<evidence type="ECO:0000313" key="5">
    <source>
        <dbReference type="Proteomes" id="UP000613512"/>
    </source>
</evidence>
<dbReference type="InterPro" id="IPR000700">
    <property type="entry name" value="PAS-assoc_C"/>
</dbReference>
<dbReference type="SUPFAM" id="SSF141868">
    <property type="entry name" value="EAL domain-like"/>
    <property type="match status" value="1"/>
</dbReference>
<dbReference type="InterPro" id="IPR013655">
    <property type="entry name" value="PAS_fold_3"/>
</dbReference>
<dbReference type="SMART" id="SM00052">
    <property type="entry name" value="EAL"/>
    <property type="match status" value="1"/>
</dbReference>
<dbReference type="PROSITE" id="PS50113">
    <property type="entry name" value="PAC"/>
    <property type="match status" value="1"/>
</dbReference>
<dbReference type="Proteomes" id="UP000613512">
    <property type="component" value="Unassembled WGS sequence"/>
</dbReference>
<dbReference type="NCBIfam" id="TIGR00254">
    <property type="entry name" value="GGDEF"/>
    <property type="match status" value="1"/>
</dbReference>
<dbReference type="CDD" id="cd01949">
    <property type="entry name" value="GGDEF"/>
    <property type="match status" value="1"/>
</dbReference>
<feature type="domain" description="EAL" evidence="2">
    <location>
        <begin position="451"/>
        <end position="706"/>
    </location>
</feature>
<dbReference type="Gene3D" id="3.30.70.270">
    <property type="match status" value="1"/>
</dbReference>
<dbReference type="NCBIfam" id="TIGR00229">
    <property type="entry name" value="sensory_box"/>
    <property type="match status" value="1"/>
</dbReference>
<organism evidence="4 5">
    <name type="scientific">Ornithinibacillus halotolerans</name>
    <dbReference type="NCBI Taxonomy" id="1274357"/>
    <lineage>
        <taxon>Bacteria</taxon>
        <taxon>Bacillati</taxon>
        <taxon>Bacillota</taxon>
        <taxon>Bacilli</taxon>
        <taxon>Bacillales</taxon>
        <taxon>Bacillaceae</taxon>
        <taxon>Ornithinibacillus</taxon>
    </lineage>
</organism>
<dbReference type="InterPro" id="IPR029787">
    <property type="entry name" value="Nucleotide_cyclase"/>
</dbReference>
<keyword evidence="5" id="KW-1185">Reference proteome</keyword>
<dbReference type="SMART" id="SM00086">
    <property type="entry name" value="PAC"/>
    <property type="match status" value="1"/>
</dbReference>
<dbReference type="EMBL" id="BMEY01000002">
    <property type="protein sequence ID" value="GGA64556.1"/>
    <property type="molecule type" value="Genomic_DNA"/>
</dbReference>
<dbReference type="SMART" id="SM00267">
    <property type="entry name" value="GGDEF"/>
    <property type="match status" value="1"/>
</dbReference>
<reference evidence="4" key="1">
    <citation type="journal article" date="2014" name="Int. J. Syst. Evol. Microbiol.">
        <title>Complete genome sequence of Corynebacterium casei LMG S-19264T (=DSM 44701T), isolated from a smear-ripened cheese.</title>
        <authorList>
            <consortium name="US DOE Joint Genome Institute (JGI-PGF)"/>
            <person name="Walter F."/>
            <person name="Albersmeier A."/>
            <person name="Kalinowski J."/>
            <person name="Ruckert C."/>
        </authorList>
    </citation>
    <scope>NUCLEOTIDE SEQUENCE</scope>
    <source>
        <strain evidence="4">CGMCC 1.12408</strain>
    </source>
</reference>
<evidence type="ECO:0000259" key="1">
    <source>
        <dbReference type="PROSITE" id="PS50113"/>
    </source>
</evidence>
<dbReference type="SUPFAM" id="SSF55073">
    <property type="entry name" value="Nucleotide cyclase"/>
    <property type="match status" value="1"/>
</dbReference>
<name>A0A916RQ79_9BACI</name>
<dbReference type="PROSITE" id="PS50883">
    <property type="entry name" value="EAL"/>
    <property type="match status" value="1"/>
</dbReference>
<evidence type="ECO:0000313" key="4">
    <source>
        <dbReference type="EMBL" id="GGA64556.1"/>
    </source>
</evidence>
<evidence type="ECO:0000259" key="2">
    <source>
        <dbReference type="PROSITE" id="PS50883"/>
    </source>
</evidence>
<dbReference type="InterPro" id="IPR035919">
    <property type="entry name" value="EAL_sf"/>
</dbReference>
<comment type="caution">
    <text evidence="4">The sequence shown here is derived from an EMBL/GenBank/DDBJ whole genome shotgun (WGS) entry which is preliminary data.</text>
</comment>
<feature type="domain" description="GGDEF" evidence="3">
    <location>
        <begin position="309"/>
        <end position="442"/>
    </location>
</feature>
<accession>A0A916RQ79</accession>
<dbReference type="SUPFAM" id="SSF55785">
    <property type="entry name" value="PYP-like sensor domain (PAS domain)"/>
    <property type="match status" value="1"/>
</dbReference>
<gene>
    <name evidence="4" type="ORF">GCM10008025_05520</name>
</gene>
<dbReference type="RefSeq" id="WP_188383162.1">
    <property type="nucleotide sequence ID" value="NZ_BMEY01000002.1"/>
</dbReference>
<evidence type="ECO:0000259" key="3">
    <source>
        <dbReference type="PROSITE" id="PS50887"/>
    </source>
</evidence>
<protein>
    <submittedName>
        <fullName evidence="4">Uncharacterized protein</fullName>
    </submittedName>
</protein>
<proteinExistence type="predicted"/>
<dbReference type="InterPro" id="IPR000160">
    <property type="entry name" value="GGDEF_dom"/>
</dbReference>
<dbReference type="InterPro" id="IPR001633">
    <property type="entry name" value="EAL_dom"/>
</dbReference>
<dbReference type="InterPro" id="IPR052155">
    <property type="entry name" value="Biofilm_reg_signaling"/>
</dbReference>
<dbReference type="CDD" id="cd00130">
    <property type="entry name" value="PAS"/>
    <property type="match status" value="1"/>
</dbReference>
<dbReference type="Pfam" id="PF08447">
    <property type="entry name" value="PAS_3"/>
    <property type="match status" value="1"/>
</dbReference>
<dbReference type="InterPro" id="IPR000014">
    <property type="entry name" value="PAS"/>
</dbReference>
<dbReference type="InterPro" id="IPR001610">
    <property type="entry name" value="PAC"/>
</dbReference>
<dbReference type="Pfam" id="PF00990">
    <property type="entry name" value="GGDEF"/>
    <property type="match status" value="1"/>
</dbReference>
<dbReference type="AlphaFoldDB" id="A0A916RQ79"/>
<dbReference type="Gene3D" id="3.20.20.450">
    <property type="entry name" value="EAL domain"/>
    <property type="match status" value="1"/>
</dbReference>
<dbReference type="CDD" id="cd01948">
    <property type="entry name" value="EAL"/>
    <property type="match status" value="1"/>
</dbReference>
<dbReference type="Gene3D" id="3.30.450.20">
    <property type="entry name" value="PAS domain"/>
    <property type="match status" value="1"/>
</dbReference>
<dbReference type="Pfam" id="PF00563">
    <property type="entry name" value="EAL"/>
    <property type="match status" value="1"/>
</dbReference>
<feature type="domain" description="PAC" evidence="1">
    <location>
        <begin position="229"/>
        <end position="281"/>
    </location>
</feature>